<evidence type="ECO:0000313" key="11">
    <source>
        <dbReference type="Proteomes" id="UP000001366"/>
    </source>
</evidence>
<feature type="domain" description="PIN" evidence="9">
    <location>
        <begin position="2"/>
        <end position="116"/>
    </location>
</feature>
<dbReference type="InterPro" id="IPR050556">
    <property type="entry name" value="Type_II_TA_system_RNase"/>
</dbReference>
<comment type="function">
    <text evidence="8">Toxic component of a toxin-antitoxin (TA) system. An RNase.</text>
</comment>
<evidence type="ECO:0000256" key="1">
    <source>
        <dbReference type="ARBA" id="ARBA00001946"/>
    </source>
</evidence>
<dbReference type="STRING" id="123214.PERMA_1863"/>
<dbReference type="AlphaFoldDB" id="C0QSH9"/>
<evidence type="ECO:0000256" key="3">
    <source>
        <dbReference type="ARBA" id="ARBA00022722"/>
    </source>
</evidence>
<evidence type="ECO:0000256" key="6">
    <source>
        <dbReference type="ARBA" id="ARBA00022842"/>
    </source>
</evidence>
<dbReference type="GO" id="GO:0004540">
    <property type="term" value="F:RNA nuclease activity"/>
    <property type="evidence" value="ECO:0007669"/>
    <property type="project" value="InterPro"/>
</dbReference>
<keyword evidence="5 8" id="KW-0378">Hydrolase</keyword>
<dbReference type="CDD" id="cd18741">
    <property type="entry name" value="PIN_VapC4-5_FitB-like"/>
    <property type="match status" value="1"/>
</dbReference>
<dbReference type="InterPro" id="IPR002716">
    <property type="entry name" value="PIN_dom"/>
</dbReference>
<keyword evidence="6 8" id="KW-0460">Magnesium</keyword>
<feature type="binding site" evidence="8">
    <location>
        <position position="91"/>
    </location>
    <ligand>
        <name>Mg(2+)</name>
        <dbReference type="ChEBI" id="CHEBI:18420"/>
    </ligand>
</feature>
<dbReference type="EMBL" id="CP001230">
    <property type="protein sequence ID" value="ACO03160.1"/>
    <property type="molecule type" value="Genomic_DNA"/>
</dbReference>
<keyword evidence="11" id="KW-1185">Reference proteome</keyword>
<dbReference type="GO" id="GO:0090729">
    <property type="term" value="F:toxin activity"/>
    <property type="evidence" value="ECO:0007669"/>
    <property type="project" value="UniProtKB-KW"/>
</dbReference>
<dbReference type="Gene3D" id="3.40.50.1010">
    <property type="entry name" value="5'-nuclease"/>
    <property type="match status" value="1"/>
</dbReference>
<dbReference type="EC" id="3.1.-.-" evidence="8"/>
<dbReference type="HOGENOM" id="CLU_118482_0_1_0"/>
<dbReference type="SUPFAM" id="SSF88723">
    <property type="entry name" value="PIN domain-like"/>
    <property type="match status" value="1"/>
</dbReference>
<dbReference type="RefSeq" id="WP_012675399.1">
    <property type="nucleotide sequence ID" value="NC_012440.1"/>
</dbReference>
<dbReference type="PANTHER" id="PTHR33653">
    <property type="entry name" value="RIBONUCLEASE VAPC2"/>
    <property type="match status" value="1"/>
</dbReference>
<feature type="binding site" evidence="8">
    <location>
        <position position="5"/>
    </location>
    <ligand>
        <name>Mg(2+)</name>
        <dbReference type="ChEBI" id="CHEBI:18420"/>
    </ligand>
</feature>
<evidence type="ECO:0000256" key="5">
    <source>
        <dbReference type="ARBA" id="ARBA00022801"/>
    </source>
</evidence>
<keyword evidence="4 8" id="KW-0479">Metal-binding</keyword>
<comment type="cofactor">
    <cofactor evidence="1 8">
        <name>Mg(2+)</name>
        <dbReference type="ChEBI" id="CHEBI:18420"/>
    </cofactor>
</comment>
<reference evidence="10 11" key="1">
    <citation type="journal article" date="2009" name="J. Bacteriol.">
        <title>Complete and draft genome sequences of six members of the Aquificales.</title>
        <authorList>
            <person name="Reysenbach A.L."/>
            <person name="Hamamura N."/>
            <person name="Podar M."/>
            <person name="Griffiths E."/>
            <person name="Ferreira S."/>
            <person name="Hochstein R."/>
            <person name="Heidelberg J."/>
            <person name="Johnson J."/>
            <person name="Mead D."/>
            <person name="Pohorille A."/>
            <person name="Sarmiento M."/>
            <person name="Schweighofer K."/>
            <person name="Seshadri R."/>
            <person name="Voytek M.A."/>
        </authorList>
    </citation>
    <scope>NUCLEOTIDE SEQUENCE [LARGE SCALE GENOMIC DNA]</scope>
    <source>
        <strain evidence="11">DSM 14350 / EX-H1</strain>
    </source>
</reference>
<evidence type="ECO:0000256" key="7">
    <source>
        <dbReference type="ARBA" id="ARBA00038093"/>
    </source>
</evidence>
<evidence type="ECO:0000259" key="9">
    <source>
        <dbReference type="Pfam" id="PF01850"/>
    </source>
</evidence>
<dbReference type="OrthoDB" id="5368631at2"/>
<proteinExistence type="inferred from homology"/>
<dbReference type="GO" id="GO:0016787">
    <property type="term" value="F:hydrolase activity"/>
    <property type="evidence" value="ECO:0007669"/>
    <property type="project" value="UniProtKB-KW"/>
</dbReference>
<name>C0QSH9_PERMH</name>
<evidence type="ECO:0000256" key="2">
    <source>
        <dbReference type="ARBA" id="ARBA00022649"/>
    </source>
</evidence>
<dbReference type="InterPro" id="IPR022907">
    <property type="entry name" value="VapC_family"/>
</dbReference>
<keyword evidence="2 8" id="KW-1277">Toxin-antitoxin system</keyword>
<keyword evidence="8" id="KW-0800">Toxin</keyword>
<comment type="similarity">
    <text evidence="7 8">Belongs to the PINc/VapC protein family.</text>
</comment>
<dbReference type="InterPro" id="IPR029060">
    <property type="entry name" value="PIN-like_dom_sf"/>
</dbReference>
<accession>C0QSH9</accession>
<dbReference type="GO" id="GO:0000287">
    <property type="term" value="F:magnesium ion binding"/>
    <property type="evidence" value="ECO:0007669"/>
    <property type="project" value="UniProtKB-UniRule"/>
</dbReference>
<keyword evidence="3 8" id="KW-0540">Nuclease</keyword>
<dbReference type="HAMAP" id="MF_00265">
    <property type="entry name" value="VapC_Nob1"/>
    <property type="match status" value="1"/>
</dbReference>
<evidence type="ECO:0000313" key="10">
    <source>
        <dbReference type="EMBL" id="ACO03160.1"/>
    </source>
</evidence>
<sequence length="122" mass="14181">MIILDTNIIIELFKGNTETRELLESRNEENFSISIITGMELYYGAINKRELNKIKKFLKSFNLLAINEEISRISLELIEKYSKSHGLEIPDALIAATSIYYDAPLLTYNKKDFKYIKDLKLL</sequence>
<dbReference type="PANTHER" id="PTHR33653:SF1">
    <property type="entry name" value="RIBONUCLEASE VAPC2"/>
    <property type="match status" value="1"/>
</dbReference>
<organism evidence="10 11">
    <name type="scientific">Persephonella marina (strain DSM 14350 / EX-H1)</name>
    <dbReference type="NCBI Taxonomy" id="123214"/>
    <lineage>
        <taxon>Bacteria</taxon>
        <taxon>Pseudomonadati</taxon>
        <taxon>Aquificota</taxon>
        <taxon>Aquificia</taxon>
        <taxon>Aquificales</taxon>
        <taxon>Hydrogenothermaceae</taxon>
        <taxon>Persephonella</taxon>
    </lineage>
</organism>
<evidence type="ECO:0000256" key="8">
    <source>
        <dbReference type="HAMAP-Rule" id="MF_00265"/>
    </source>
</evidence>
<dbReference type="Pfam" id="PF01850">
    <property type="entry name" value="PIN"/>
    <property type="match status" value="1"/>
</dbReference>
<gene>
    <name evidence="8" type="primary">vapC</name>
    <name evidence="10" type="ordered locus">PERMA_1863</name>
</gene>
<dbReference type="KEGG" id="pmx:PERMA_1863"/>
<dbReference type="Proteomes" id="UP000001366">
    <property type="component" value="Chromosome"/>
</dbReference>
<evidence type="ECO:0000256" key="4">
    <source>
        <dbReference type="ARBA" id="ARBA00022723"/>
    </source>
</evidence>
<dbReference type="PaxDb" id="123214-PERMA_1863"/>
<protein>
    <recommendedName>
        <fullName evidence="8">Ribonuclease VapC</fullName>
        <shortName evidence="8">RNase VapC</shortName>
        <ecNumber evidence="8">3.1.-.-</ecNumber>
    </recommendedName>
    <alternativeName>
        <fullName evidence="8">Toxin VapC</fullName>
    </alternativeName>
</protein>
<dbReference type="eggNOG" id="COG1487">
    <property type="taxonomic scope" value="Bacteria"/>
</dbReference>